<comment type="subcellular location">
    <subcellularLocation>
        <location evidence="2">Cell membrane</location>
    </subcellularLocation>
</comment>
<keyword evidence="9" id="KW-0902">Two-component regulatory system</keyword>
<dbReference type="InterPro" id="IPR005467">
    <property type="entry name" value="His_kinase_dom"/>
</dbReference>
<evidence type="ECO:0000256" key="11">
    <source>
        <dbReference type="SAM" id="Phobius"/>
    </source>
</evidence>
<dbReference type="Proteomes" id="UP000515728">
    <property type="component" value="Chromosome"/>
</dbReference>
<dbReference type="RefSeq" id="WP_185718802.1">
    <property type="nucleotide sequence ID" value="NZ_BAAAWI010000001.1"/>
</dbReference>
<dbReference type="CDD" id="cd06225">
    <property type="entry name" value="HAMP"/>
    <property type="match status" value="1"/>
</dbReference>
<dbReference type="AlphaFoldDB" id="A0A7G7MGZ0"/>
<evidence type="ECO:0000256" key="10">
    <source>
        <dbReference type="ARBA" id="ARBA00023136"/>
    </source>
</evidence>
<evidence type="ECO:0000256" key="2">
    <source>
        <dbReference type="ARBA" id="ARBA00004236"/>
    </source>
</evidence>
<dbReference type="SMART" id="SM00387">
    <property type="entry name" value="HATPase_c"/>
    <property type="match status" value="1"/>
</dbReference>
<dbReference type="InterPro" id="IPR003660">
    <property type="entry name" value="HAMP_dom"/>
</dbReference>
<keyword evidence="10 11" id="KW-0472">Membrane</keyword>
<dbReference type="SMART" id="SM00388">
    <property type="entry name" value="HisKA"/>
    <property type="match status" value="1"/>
</dbReference>
<keyword evidence="8 11" id="KW-1133">Transmembrane helix</keyword>
<dbReference type="Pfam" id="PF02518">
    <property type="entry name" value="HATPase_c"/>
    <property type="match status" value="1"/>
</dbReference>
<evidence type="ECO:0000256" key="4">
    <source>
        <dbReference type="ARBA" id="ARBA00022553"/>
    </source>
</evidence>
<keyword evidence="5" id="KW-0808">Transferase</keyword>
<evidence type="ECO:0000259" key="13">
    <source>
        <dbReference type="PROSITE" id="PS50885"/>
    </source>
</evidence>
<protein>
    <recommendedName>
        <fullName evidence="3">histidine kinase</fullName>
        <ecNumber evidence="3">2.7.13.3</ecNumber>
    </recommendedName>
</protein>
<dbReference type="Gene3D" id="3.30.565.10">
    <property type="entry name" value="Histidine kinase-like ATPase, C-terminal domain"/>
    <property type="match status" value="1"/>
</dbReference>
<feature type="domain" description="HAMP" evidence="13">
    <location>
        <begin position="170"/>
        <end position="222"/>
    </location>
</feature>
<dbReference type="EMBL" id="CP060131">
    <property type="protein sequence ID" value="QNG52051.1"/>
    <property type="molecule type" value="Genomic_DNA"/>
</dbReference>
<comment type="catalytic activity">
    <reaction evidence="1">
        <text>ATP + protein L-histidine = ADP + protein N-phospho-L-histidine.</text>
        <dbReference type="EC" id="2.7.13.3"/>
    </reaction>
</comment>
<dbReference type="PANTHER" id="PTHR45436">
    <property type="entry name" value="SENSOR HISTIDINE KINASE YKOH"/>
    <property type="match status" value="1"/>
</dbReference>
<feature type="domain" description="Histidine kinase" evidence="12">
    <location>
        <begin position="230"/>
        <end position="430"/>
    </location>
</feature>
<sequence>MRHRIVRLAVVAAAVAVALFGFPLAVAVVQYAEIYKLLDLERLADRAALRVSADLTDEGDPNAGDLEDEATLTFLSLYDEDGTYLSGRGPELPEAMVRSALDGSVETGSADGLLLVAVPVAHDGEIVGAVRIAGSRDTLLWPVTLAWLGMAGLALLAVGVVWGIAQREAARLARPLDDLLTAASRLGDGDFSVRVPTVRYVEIDTVGSALNRTASRLDALLARERAFSAEASHQLRTPLTGLRLGLENALEQRGEDPWLVIARGLRATDRIERTIDELLALARHDRGAADPLDLERVVQEAVDQWGPQFSAAGRALRIDLQPDTPPALASAAAVRQVLAVLLDNALQHGRGTVEVSSRDVGGGAVAVDVGDHGPGIGVPDSELFTRTGPSSGGHGIGLPLARRLAEAEGGRLRLARPTPPLFTLLLPAGSHH</sequence>
<evidence type="ECO:0000256" key="8">
    <source>
        <dbReference type="ARBA" id="ARBA00022989"/>
    </source>
</evidence>
<keyword evidence="7 14" id="KW-0418">Kinase</keyword>
<keyword evidence="15" id="KW-1185">Reference proteome</keyword>
<dbReference type="SUPFAM" id="SSF47384">
    <property type="entry name" value="Homodimeric domain of signal transducing histidine kinase"/>
    <property type="match status" value="1"/>
</dbReference>
<dbReference type="Pfam" id="PF00672">
    <property type="entry name" value="HAMP"/>
    <property type="match status" value="1"/>
</dbReference>
<dbReference type="Gene3D" id="6.10.340.10">
    <property type="match status" value="1"/>
</dbReference>
<dbReference type="GO" id="GO:0005886">
    <property type="term" value="C:plasma membrane"/>
    <property type="evidence" value="ECO:0007669"/>
    <property type="project" value="UniProtKB-SubCell"/>
</dbReference>
<dbReference type="GO" id="GO:0000155">
    <property type="term" value="F:phosphorelay sensor kinase activity"/>
    <property type="evidence" value="ECO:0007669"/>
    <property type="project" value="InterPro"/>
</dbReference>
<dbReference type="InterPro" id="IPR036890">
    <property type="entry name" value="HATPase_C_sf"/>
</dbReference>
<dbReference type="CDD" id="cd00075">
    <property type="entry name" value="HATPase"/>
    <property type="match status" value="1"/>
</dbReference>
<dbReference type="KEGG" id="ppel:H6H00_28980"/>
<evidence type="ECO:0000259" key="12">
    <source>
        <dbReference type="PROSITE" id="PS50109"/>
    </source>
</evidence>
<evidence type="ECO:0000256" key="5">
    <source>
        <dbReference type="ARBA" id="ARBA00022679"/>
    </source>
</evidence>
<evidence type="ECO:0000256" key="1">
    <source>
        <dbReference type="ARBA" id="ARBA00000085"/>
    </source>
</evidence>
<dbReference type="SUPFAM" id="SSF55874">
    <property type="entry name" value="ATPase domain of HSP90 chaperone/DNA topoisomerase II/histidine kinase"/>
    <property type="match status" value="1"/>
</dbReference>
<feature type="transmembrane region" description="Helical" evidence="11">
    <location>
        <begin position="145"/>
        <end position="165"/>
    </location>
</feature>
<dbReference type="Pfam" id="PF00512">
    <property type="entry name" value="HisKA"/>
    <property type="match status" value="1"/>
</dbReference>
<dbReference type="InterPro" id="IPR003594">
    <property type="entry name" value="HATPase_dom"/>
</dbReference>
<dbReference type="PROSITE" id="PS50885">
    <property type="entry name" value="HAMP"/>
    <property type="match status" value="1"/>
</dbReference>
<dbReference type="PROSITE" id="PS50109">
    <property type="entry name" value="HIS_KIN"/>
    <property type="match status" value="1"/>
</dbReference>
<dbReference type="Gene3D" id="1.10.287.130">
    <property type="match status" value="1"/>
</dbReference>
<keyword evidence="6 11" id="KW-0812">Transmembrane</keyword>
<dbReference type="InterPro" id="IPR004358">
    <property type="entry name" value="Sig_transdc_His_kin-like_C"/>
</dbReference>
<reference evidence="14 15" key="1">
    <citation type="submission" date="2020-08" db="EMBL/GenBank/DDBJ databases">
        <authorList>
            <person name="Mo P."/>
        </authorList>
    </citation>
    <scope>NUCLEOTIDE SEQUENCE [LARGE SCALE GENOMIC DNA]</scope>
    <source>
        <strain evidence="14 15">CGMCC 4.1532</strain>
    </source>
</reference>
<evidence type="ECO:0000256" key="6">
    <source>
        <dbReference type="ARBA" id="ARBA00022692"/>
    </source>
</evidence>
<evidence type="ECO:0000256" key="3">
    <source>
        <dbReference type="ARBA" id="ARBA00012438"/>
    </source>
</evidence>
<dbReference type="SMART" id="SM00304">
    <property type="entry name" value="HAMP"/>
    <property type="match status" value="1"/>
</dbReference>
<organism evidence="14 15">
    <name type="scientific">Pseudonocardia petroleophila</name>
    <dbReference type="NCBI Taxonomy" id="37331"/>
    <lineage>
        <taxon>Bacteria</taxon>
        <taxon>Bacillati</taxon>
        <taxon>Actinomycetota</taxon>
        <taxon>Actinomycetes</taxon>
        <taxon>Pseudonocardiales</taxon>
        <taxon>Pseudonocardiaceae</taxon>
        <taxon>Pseudonocardia</taxon>
    </lineage>
</organism>
<dbReference type="SUPFAM" id="SSF158472">
    <property type="entry name" value="HAMP domain-like"/>
    <property type="match status" value="1"/>
</dbReference>
<evidence type="ECO:0000313" key="15">
    <source>
        <dbReference type="Proteomes" id="UP000515728"/>
    </source>
</evidence>
<proteinExistence type="predicted"/>
<dbReference type="InterPro" id="IPR003661">
    <property type="entry name" value="HisK_dim/P_dom"/>
</dbReference>
<dbReference type="EC" id="2.7.13.3" evidence="3"/>
<evidence type="ECO:0000256" key="7">
    <source>
        <dbReference type="ARBA" id="ARBA00022777"/>
    </source>
</evidence>
<gene>
    <name evidence="14" type="ORF">H6H00_28980</name>
</gene>
<dbReference type="PRINTS" id="PR00344">
    <property type="entry name" value="BCTRLSENSOR"/>
</dbReference>
<evidence type="ECO:0000313" key="14">
    <source>
        <dbReference type="EMBL" id="QNG52051.1"/>
    </source>
</evidence>
<dbReference type="PANTHER" id="PTHR45436:SF5">
    <property type="entry name" value="SENSOR HISTIDINE KINASE TRCS"/>
    <property type="match status" value="1"/>
</dbReference>
<dbReference type="InterPro" id="IPR050428">
    <property type="entry name" value="TCS_sensor_his_kinase"/>
</dbReference>
<evidence type="ECO:0000256" key="9">
    <source>
        <dbReference type="ARBA" id="ARBA00023012"/>
    </source>
</evidence>
<name>A0A7G7MGZ0_9PSEU</name>
<dbReference type="InterPro" id="IPR036097">
    <property type="entry name" value="HisK_dim/P_sf"/>
</dbReference>
<accession>A0A7G7MGZ0</accession>
<keyword evidence="4" id="KW-0597">Phosphoprotein</keyword>
<dbReference type="CDD" id="cd00082">
    <property type="entry name" value="HisKA"/>
    <property type="match status" value="1"/>
</dbReference>